<dbReference type="AlphaFoldDB" id="A0AAD1EMQ8"/>
<accession>A0AAD1EMQ8</accession>
<dbReference type="Proteomes" id="UP000283946">
    <property type="component" value="Chromosome"/>
</dbReference>
<reference evidence="1 2" key="1">
    <citation type="submission" date="2018-03" db="EMBL/GenBank/DDBJ databases">
        <title>Bacteriophage NCPPB3778 and a type I-E CRISPR drive the evolution of the US Biological Select Agent, Rathayibacter toxicus.</title>
        <authorList>
            <person name="Davis E.W.II."/>
            <person name="Tabima J.F."/>
            <person name="Weisberg A.J."/>
            <person name="Dantas Lopes L."/>
            <person name="Wiseman M.S."/>
            <person name="Wiseman M.S."/>
            <person name="Pupko T."/>
            <person name="Belcher M.S."/>
            <person name="Sechler A.J."/>
            <person name="Tancos M.A."/>
            <person name="Schroeder B.K."/>
            <person name="Murray T.D."/>
            <person name="Luster D.G."/>
            <person name="Schneider W.L."/>
            <person name="Rogers E."/>
            <person name="Andreote F.D."/>
            <person name="Grunwald N.J."/>
            <person name="Putnam M.L."/>
            <person name="Chang J.H."/>
        </authorList>
    </citation>
    <scope>NUCLEOTIDE SEQUENCE [LARGE SCALE GENOMIC DNA]</scope>
    <source>
        <strain evidence="1 2">NCCPB 2253</strain>
    </source>
</reference>
<protein>
    <submittedName>
        <fullName evidence="1">Uncharacterized protein</fullName>
    </submittedName>
</protein>
<sequence length="204" mass="22548">MISSGFPSEESVLTNLGTDFVGSFIEAVDGAREDFDALRGWKPAWFANFSNRFTANFLHERIWDRLVRAIEGAPNITVIDREPTREIHSGQQYLIRIKRHGQHNKIAAYPTEGSSLFWSNSILTLDGLESFALALGYEWDADLRAVGEAVLSFRDGKDTPIWAIRLTSDAAAPTGFSYVPVSPARPELDLSGVAAEQDAEEESA</sequence>
<dbReference type="EMBL" id="CP028130">
    <property type="protein sequence ID" value="AZZ56412.1"/>
    <property type="molecule type" value="Genomic_DNA"/>
</dbReference>
<evidence type="ECO:0000313" key="2">
    <source>
        <dbReference type="Proteomes" id="UP000283946"/>
    </source>
</evidence>
<dbReference type="RefSeq" id="WP_104265592.1">
    <property type="nucleotide sequence ID" value="NZ_CP028130.1"/>
</dbReference>
<evidence type="ECO:0000313" key="1">
    <source>
        <dbReference type="EMBL" id="AZZ56412.1"/>
    </source>
</evidence>
<proteinExistence type="predicted"/>
<gene>
    <name evidence="1" type="ORF">C7V51_11390</name>
</gene>
<dbReference type="KEGG" id="ria:C7V51_11390"/>
<organism evidence="1 2">
    <name type="scientific">Rathayibacter iranicus</name>
    <dbReference type="NCBI Taxonomy" id="59737"/>
    <lineage>
        <taxon>Bacteria</taxon>
        <taxon>Bacillati</taxon>
        <taxon>Actinomycetota</taxon>
        <taxon>Actinomycetes</taxon>
        <taxon>Micrococcales</taxon>
        <taxon>Microbacteriaceae</taxon>
        <taxon>Rathayibacter</taxon>
    </lineage>
</organism>
<name>A0AAD1EMQ8_9MICO</name>